<gene>
    <name evidence="1" type="ORF">CVT26_002351</name>
</gene>
<sequence>MELHTLILDFLLSSFNPERKDRPIPNFTRSPDIRSSNPSVFPWNVVSTCRPWLDILSERPRCWNQVAFDVARDPTPLLNAFLWSEGTDDSILIEVLVFNSAKASEEVDEATEKGRVAAITSALLPHINRCLRIVFDVMFSSSLSPPHLFFAQSAHDLSELSLECQIDDIDTEEYPDPTPNEMLHNSFSFPWLSDLSLTGFWFLRLISYVGDPSQWFAGFRLLALDLRVSTFTFRKDGHYTLRNLMQYLDKVGGLDRLQFDHLLVFHAPTSSPGPLDYYPLVLHNNVLHFSFASLSKEFLSHLNQLLPVPSPNANLLRISFKGCEIPHIGHLPTSYSLQLTDVIDDQSGTSLRNAVISWSGIALNIDSCPGFNDAFLKWITEPAGLVEAGRDPTLLQKPLAYDLESLTIVNCQSFSSTAFRNFIEARNIAAHRTTQQIEEANLRGRSISIRKVESVTVEGGPVIAESDRIWLEKNLASFQWSTSQHLNNRRRR</sequence>
<evidence type="ECO:0008006" key="3">
    <source>
        <dbReference type="Google" id="ProtNLM"/>
    </source>
</evidence>
<accession>A0A409Y3H9</accession>
<proteinExistence type="predicted"/>
<name>A0A409Y3H9_9AGAR</name>
<evidence type="ECO:0000313" key="1">
    <source>
        <dbReference type="EMBL" id="PPQ97565.1"/>
    </source>
</evidence>
<dbReference type="Proteomes" id="UP000284706">
    <property type="component" value="Unassembled WGS sequence"/>
</dbReference>
<protein>
    <recommendedName>
        <fullName evidence="3">F-box domain-containing protein</fullName>
    </recommendedName>
</protein>
<evidence type="ECO:0000313" key="2">
    <source>
        <dbReference type="Proteomes" id="UP000284706"/>
    </source>
</evidence>
<dbReference type="InParanoid" id="A0A409Y3H9"/>
<comment type="caution">
    <text evidence="1">The sequence shown here is derived from an EMBL/GenBank/DDBJ whole genome shotgun (WGS) entry which is preliminary data.</text>
</comment>
<dbReference type="OrthoDB" id="3001771at2759"/>
<dbReference type="AlphaFoldDB" id="A0A409Y3H9"/>
<organism evidence="1 2">
    <name type="scientific">Gymnopilus dilepis</name>
    <dbReference type="NCBI Taxonomy" id="231916"/>
    <lineage>
        <taxon>Eukaryota</taxon>
        <taxon>Fungi</taxon>
        <taxon>Dikarya</taxon>
        <taxon>Basidiomycota</taxon>
        <taxon>Agaricomycotina</taxon>
        <taxon>Agaricomycetes</taxon>
        <taxon>Agaricomycetidae</taxon>
        <taxon>Agaricales</taxon>
        <taxon>Agaricineae</taxon>
        <taxon>Hymenogastraceae</taxon>
        <taxon>Gymnopilus</taxon>
    </lineage>
</organism>
<reference evidence="1 2" key="1">
    <citation type="journal article" date="2018" name="Evol. Lett.">
        <title>Horizontal gene cluster transfer increased hallucinogenic mushroom diversity.</title>
        <authorList>
            <person name="Reynolds H.T."/>
            <person name="Vijayakumar V."/>
            <person name="Gluck-Thaler E."/>
            <person name="Korotkin H.B."/>
            <person name="Matheny P.B."/>
            <person name="Slot J.C."/>
        </authorList>
    </citation>
    <scope>NUCLEOTIDE SEQUENCE [LARGE SCALE GENOMIC DNA]</scope>
    <source>
        <strain evidence="1 2">SRW20</strain>
    </source>
</reference>
<dbReference type="EMBL" id="NHYE01001226">
    <property type="protein sequence ID" value="PPQ97565.1"/>
    <property type="molecule type" value="Genomic_DNA"/>
</dbReference>
<keyword evidence="2" id="KW-1185">Reference proteome</keyword>